<feature type="compositionally biased region" description="Polar residues" evidence="1">
    <location>
        <begin position="1"/>
        <end position="14"/>
    </location>
</feature>
<dbReference type="EMBL" id="CYKH01001908">
    <property type="protein sequence ID" value="CUG91350.1"/>
    <property type="molecule type" value="Genomic_DNA"/>
</dbReference>
<accession>A0A0S4JMG5</accession>
<dbReference type="VEuPathDB" id="TriTrypDB:BSAL_31450"/>
<gene>
    <name evidence="2" type="ORF">BSAL_31450</name>
</gene>
<feature type="region of interest" description="Disordered" evidence="1">
    <location>
        <begin position="756"/>
        <end position="778"/>
    </location>
</feature>
<name>A0A0S4JMG5_BODSA</name>
<feature type="region of interest" description="Disordered" evidence="1">
    <location>
        <begin position="338"/>
        <end position="363"/>
    </location>
</feature>
<dbReference type="Proteomes" id="UP000051952">
    <property type="component" value="Unassembled WGS sequence"/>
</dbReference>
<evidence type="ECO:0000313" key="2">
    <source>
        <dbReference type="EMBL" id="CUG91350.1"/>
    </source>
</evidence>
<feature type="region of interest" description="Disordered" evidence="1">
    <location>
        <begin position="88"/>
        <end position="107"/>
    </location>
</feature>
<feature type="compositionally biased region" description="Low complexity" evidence="1">
    <location>
        <begin position="31"/>
        <end position="48"/>
    </location>
</feature>
<feature type="region of interest" description="Disordered" evidence="1">
    <location>
        <begin position="1"/>
        <end position="52"/>
    </location>
</feature>
<feature type="compositionally biased region" description="Polar residues" evidence="1">
    <location>
        <begin position="609"/>
        <end position="628"/>
    </location>
</feature>
<feature type="compositionally biased region" description="Polar residues" evidence="1">
    <location>
        <begin position="891"/>
        <end position="909"/>
    </location>
</feature>
<feature type="compositionally biased region" description="Low complexity" evidence="1">
    <location>
        <begin position="174"/>
        <end position="192"/>
    </location>
</feature>
<feature type="region of interest" description="Disordered" evidence="1">
    <location>
        <begin position="174"/>
        <end position="195"/>
    </location>
</feature>
<feature type="region of interest" description="Disordered" evidence="1">
    <location>
        <begin position="583"/>
        <end position="651"/>
    </location>
</feature>
<organism evidence="2 3">
    <name type="scientific">Bodo saltans</name>
    <name type="common">Flagellated protozoan</name>
    <dbReference type="NCBI Taxonomy" id="75058"/>
    <lineage>
        <taxon>Eukaryota</taxon>
        <taxon>Discoba</taxon>
        <taxon>Euglenozoa</taxon>
        <taxon>Kinetoplastea</taxon>
        <taxon>Metakinetoplastina</taxon>
        <taxon>Eubodonida</taxon>
        <taxon>Bodonidae</taxon>
        <taxon>Bodo</taxon>
    </lineage>
</organism>
<proteinExistence type="predicted"/>
<feature type="region of interest" description="Disordered" evidence="1">
    <location>
        <begin position="883"/>
        <end position="917"/>
    </location>
</feature>
<protein>
    <submittedName>
        <fullName evidence="2">Uncharacterized protein</fullName>
    </submittedName>
</protein>
<evidence type="ECO:0000313" key="3">
    <source>
        <dbReference type="Proteomes" id="UP000051952"/>
    </source>
</evidence>
<feature type="compositionally biased region" description="Polar residues" evidence="1">
    <location>
        <begin position="340"/>
        <end position="349"/>
    </location>
</feature>
<evidence type="ECO:0000256" key="1">
    <source>
        <dbReference type="SAM" id="MobiDB-lite"/>
    </source>
</evidence>
<dbReference type="AlphaFoldDB" id="A0A0S4JMG5"/>
<reference evidence="3" key="1">
    <citation type="submission" date="2015-09" db="EMBL/GenBank/DDBJ databases">
        <authorList>
            <consortium name="Pathogen Informatics"/>
        </authorList>
    </citation>
    <scope>NUCLEOTIDE SEQUENCE [LARGE SCALE GENOMIC DNA]</scope>
    <source>
        <strain evidence="3">Lake Konstanz</strain>
    </source>
</reference>
<sequence>MPTSPKSSQHRPQQSPDRSTAPPSPRRRLSRLPNSSGAATTIASSGVAPPNLTLGTTSGSFVRMPLLGGTRETSASMRQAPSTTVLVSDDATTSAQQQQQQRIQSGRAGWWRGKLGSRGVAAASRVEGFVWLLVEYSEINFILPITIDKVPNLVAELNLTIPVDFDIAPYFSSSSDNSSSVERGGNGESSSSGGVGAINNILQPEDLMQFVVDLQYAVGHPNNVVLDTCQVISQARGGGAGVGMRGDVGTPTLLTDSGINMETSRSMSIRPSISGPSGGVFGGDFVERSNIEDALGKIFPDEVNMVDITLNTVFEEQRQLQLAALAAAAANPTAASATNKLSKSASSVSLRKPAPPPPPSRQTLEDFQKFLVSDSTAHVVLEAVFTRCGASDDSGCGLVLTRQTLEHLIRDRQEKRYMPTTYSEVAEALDPTGALGGEIEQSVFEAVAEKQLQIAATRAAAHHQLVQQQQHQASVAGRKQVAAAAPATTAINGGGIGASMAAATSASGSGGGIAAAGNPTSGAAVGGVISNYNIDASSSSPPPPVATLLACVAPVAVAELTNRMTLDWILSFFSSTTVHHRHHHHHHHHATGAPGTVSGSTGAARIGSGNLNATNTSAAGSNTINGSKKSLGGTISGAGNSGEDTPRGTGHELASRAEIDAMMEGIDAGRNRRAINTALPRYMTRKGADDEITAAIKERTRLRKMADEQKAEALRTEQMLCGLPMAKRLNNILASKSPRKPVVHRLPEELDIDAVLNSQPPVPKPPSSSRPASSHVERLSEPKGFALLRSHREPHEALSSGGSLIEKYMINFDKESPRTSSDVTPIIEGALAFPYPEGPLQKISPRMVALLADPYSIAPKRLHSARSGFRFKYKNVVDSWREGSLQRRRTTATTSVSPNSTTPAATSPQRLEGNRSEEKQLSTATKLHASASSPVVETMAAEATTAEVVVRQEQSGNETTFTDTTTTTVTQYYVEDDQEEVIEMSTAGEAVDCAPTAVVVDQRTEEL</sequence>
<keyword evidence="3" id="KW-1185">Reference proteome</keyword>